<accession>A0ABV9RHI7</accession>
<protein>
    <submittedName>
        <fullName evidence="7">Rhomboid family intramembrane serine protease</fullName>
        <ecNumber evidence="7">3.4.21.-</ecNumber>
    </submittedName>
</protein>
<keyword evidence="7" id="KW-0378">Hydrolase</keyword>
<evidence type="ECO:0000256" key="3">
    <source>
        <dbReference type="ARBA" id="ARBA00022989"/>
    </source>
</evidence>
<dbReference type="Proteomes" id="UP001595909">
    <property type="component" value="Unassembled WGS sequence"/>
</dbReference>
<name>A0ABV9RHI7_9PSEU</name>
<dbReference type="SUPFAM" id="SSF144091">
    <property type="entry name" value="Rhomboid-like"/>
    <property type="match status" value="1"/>
</dbReference>
<feature type="transmembrane region" description="Helical" evidence="5">
    <location>
        <begin position="90"/>
        <end position="115"/>
    </location>
</feature>
<dbReference type="RefSeq" id="WP_274188301.1">
    <property type="nucleotide sequence ID" value="NZ_BAABHN010000020.1"/>
</dbReference>
<dbReference type="InterPro" id="IPR022764">
    <property type="entry name" value="Peptidase_S54_rhomboid_dom"/>
</dbReference>
<evidence type="ECO:0000256" key="4">
    <source>
        <dbReference type="ARBA" id="ARBA00023136"/>
    </source>
</evidence>
<dbReference type="PANTHER" id="PTHR43731">
    <property type="entry name" value="RHOMBOID PROTEASE"/>
    <property type="match status" value="1"/>
</dbReference>
<evidence type="ECO:0000259" key="6">
    <source>
        <dbReference type="Pfam" id="PF01694"/>
    </source>
</evidence>
<evidence type="ECO:0000313" key="8">
    <source>
        <dbReference type="Proteomes" id="UP001595909"/>
    </source>
</evidence>
<organism evidence="7 8">
    <name type="scientific">Actinomycetospora chibensis</name>
    <dbReference type="NCBI Taxonomy" id="663606"/>
    <lineage>
        <taxon>Bacteria</taxon>
        <taxon>Bacillati</taxon>
        <taxon>Actinomycetota</taxon>
        <taxon>Actinomycetes</taxon>
        <taxon>Pseudonocardiales</taxon>
        <taxon>Pseudonocardiaceae</taxon>
        <taxon>Actinomycetospora</taxon>
    </lineage>
</organism>
<dbReference type="Pfam" id="PF01694">
    <property type="entry name" value="Rhomboid"/>
    <property type="match status" value="1"/>
</dbReference>
<keyword evidence="7" id="KW-0645">Protease</keyword>
<comment type="subcellular location">
    <subcellularLocation>
        <location evidence="1">Membrane</location>
        <topology evidence="1">Multi-pass membrane protein</topology>
    </subcellularLocation>
</comment>
<feature type="transmembrane region" description="Helical" evidence="5">
    <location>
        <begin position="121"/>
        <end position="144"/>
    </location>
</feature>
<gene>
    <name evidence="7" type="ORF">ACFPEL_10245</name>
</gene>
<evidence type="ECO:0000313" key="7">
    <source>
        <dbReference type="EMBL" id="MFC4832791.1"/>
    </source>
</evidence>
<keyword evidence="4 5" id="KW-0472">Membrane</keyword>
<feature type="transmembrane region" description="Helical" evidence="5">
    <location>
        <begin position="20"/>
        <end position="40"/>
    </location>
</feature>
<evidence type="ECO:0000256" key="2">
    <source>
        <dbReference type="ARBA" id="ARBA00022692"/>
    </source>
</evidence>
<dbReference type="GO" id="GO:0008233">
    <property type="term" value="F:peptidase activity"/>
    <property type="evidence" value="ECO:0007669"/>
    <property type="project" value="UniProtKB-KW"/>
</dbReference>
<dbReference type="EC" id="3.4.21.-" evidence="7"/>
<dbReference type="InterPro" id="IPR050925">
    <property type="entry name" value="Rhomboid_protease_S54"/>
</dbReference>
<comment type="caution">
    <text evidence="7">The sequence shown here is derived from an EMBL/GenBank/DDBJ whole genome shotgun (WGS) entry which is preliminary data.</text>
</comment>
<evidence type="ECO:0000256" key="5">
    <source>
        <dbReference type="SAM" id="Phobius"/>
    </source>
</evidence>
<feature type="transmembrane region" description="Helical" evidence="5">
    <location>
        <begin position="180"/>
        <end position="200"/>
    </location>
</feature>
<dbReference type="GO" id="GO:0006508">
    <property type="term" value="P:proteolysis"/>
    <property type="evidence" value="ECO:0007669"/>
    <property type="project" value="UniProtKB-KW"/>
</dbReference>
<proteinExistence type="predicted"/>
<reference evidence="8" key="1">
    <citation type="journal article" date="2019" name="Int. J. Syst. Evol. Microbiol.">
        <title>The Global Catalogue of Microorganisms (GCM) 10K type strain sequencing project: providing services to taxonomists for standard genome sequencing and annotation.</title>
        <authorList>
            <consortium name="The Broad Institute Genomics Platform"/>
            <consortium name="The Broad Institute Genome Sequencing Center for Infectious Disease"/>
            <person name="Wu L."/>
            <person name="Ma J."/>
        </authorList>
    </citation>
    <scope>NUCLEOTIDE SEQUENCE [LARGE SCALE GENOMIC DNA]</scope>
    <source>
        <strain evidence="8">CCUG 50347</strain>
    </source>
</reference>
<sequence length="216" mass="22467">MTSPSGVPARSAPRIWPAQPLRAAVTITAIVALLWVLEILDRTVFVAIDPPQGLDDDGIIPRTFDGLGGILWAPFLHGGFEHLASNTVPLLVFGFLVLAGGLGQFLAVTTVIWVVSGVGTWLIGSPGSTIGASGVIFGWFAFLLVRGFFARSVGQIVLAVVLFGIYGSLLFGVLPSNPGISWQAHLCGAIGGVVAARFTVAADRRRPGPTTAPAVS</sequence>
<keyword evidence="2 5" id="KW-0812">Transmembrane</keyword>
<dbReference type="PANTHER" id="PTHR43731:SF9">
    <property type="entry name" value="SLR1461 PROTEIN"/>
    <property type="match status" value="1"/>
</dbReference>
<dbReference type="InterPro" id="IPR035952">
    <property type="entry name" value="Rhomboid-like_sf"/>
</dbReference>
<keyword evidence="8" id="KW-1185">Reference proteome</keyword>
<dbReference type="Gene3D" id="1.20.1540.10">
    <property type="entry name" value="Rhomboid-like"/>
    <property type="match status" value="1"/>
</dbReference>
<dbReference type="EMBL" id="JBHSIM010000020">
    <property type="protein sequence ID" value="MFC4832791.1"/>
    <property type="molecule type" value="Genomic_DNA"/>
</dbReference>
<feature type="transmembrane region" description="Helical" evidence="5">
    <location>
        <begin position="156"/>
        <end position="174"/>
    </location>
</feature>
<evidence type="ECO:0000256" key="1">
    <source>
        <dbReference type="ARBA" id="ARBA00004141"/>
    </source>
</evidence>
<keyword evidence="3 5" id="KW-1133">Transmembrane helix</keyword>
<feature type="domain" description="Peptidase S54 rhomboid" evidence="6">
    <location>
        <begin position="71"/>
        <end position="199"/>
    </location>
</feature>